<proteinExistence type="predicted"/>
<keyword evidence="3" id="KW-1185">Reference proteome</keyword>
<name>A0A0N1HD02_9EURO</name>
<evidence type="ECO:0000313" key="3">
    <source>
        <dbReference type="Proteomes" id="UP000038010"/>
    </source>
</evidence>
<dbReference type="STRING" id="1664694.A0A0N1HD02"/>
<dbReference type="EMBL" id="LFJN01000008">
    <property type="protein sequence ID" value="KPI41990.1"/>
    <property type="molecule type" value="Genomic_DNA"/>
</dbReference>
<dbReference type="VEuPathDB" id="FungiDB:AB675_5455"/>
<gene>
    <name evidence="2" type="ORF">AB675_5455</name>
</gene>
<dbReference type="RefSeq" id="XP_018001953.1">
    <property type="nucleotide sequence ID" value="XM_018145667.1"/>
</dbReference>
<dbReference type="GeneID" id="28737547"/>
<evidence type="ECO:0000313" key="2">
    <source>
        <dbReference type="EMBL" id="KPI41990.1"/>
    </source>
</evidence>
<reference evidence="2 3" key="1">
    <citation type="submission" date="2015-06" db="EMBL/GenBank/DDBJ databases">
        <title>Draft genome of the ant-associated black yeast Phialophora attae CBS 131958.</title>
        <authorList>
            <person name="Moreno L.F."/>
            <person name="Stielow B.J."/>
            <person name="de Hoog S."/>
            <person name="Vicente V.A."/>
            <person name="Weiss V.A."/>
            <person name="de Vries M."/>
            <person name="Cruz L.M."/>
            <person name="Souza E.M."/>
        </authorList>
    </citation>
    <scope>NUCLEOTIDE SEQUENCE [LARGE SCALE GENOMIC DNA]</scope>
    <source>
        <strain evidence="2 3">CBS 131958</strain>
    </source>
</reference>
<feature type="region of interest" description="Disordered" evidence="1">
    <location>
        <begin position="487"/>
        <end position="507"/>
    </location>
</feature>
<organism evidence="2 3">
    <name type="scientific">Cyphellophora attinorum</name>
    <dbReference type="NCBI Taxonomy" id="1664694"/>
    <lineage>
        <taxon>Eukaryota</taxon>
        <taxon>Fungi</taxon>
        <taxon>Dikarya</taxon>
        <taxon>Ascomycota</taxon>
        <taxon>Pezizomycotina</taxon>
        <taxon>Eurotiomycetes</taxon>
        <taxon>Chaetothyriomycetidae</taxon>
        <taxon>Chaetothyriales</taxon>
        <taxon>Cyphellophoraceae</taxon>
        <taxon>Cyphellophora</taxon>
    </lineage>
</organism>
<protein>
    <submittedName>
        <fullName evidence="2">Uncharacterized protein</fullName>
    </submittedName>
</protein>
<evidence type="ECO:0000256" key="1">
    <source>
        <dbReference type="SAM" id="MobiDB-lite"/>
    </source>
</evidence>
<dbReference type="AlphaFoldDB" id="A0A0N1HD02"/>
<dbReference type="OrthoDB" id="4160868at2759"/>
<accession>A0A0N1HD02</accession>
<comment type="caution">
    <text evidence="2">The sequence shown here is derived from an EMBL/GenBank/DDBJ whole genome shotgun (WGS) entry which is preliminary data.</text>
</comment>
<sequence length="1146" mass="128190">MPPKKKKAKAVSASQAQSLPVAETTAPALMGPPFTFTEEDLSRSWWKLYYAPGHVTYQRLLDYVASDPYLMTLPEDFGDMTKEEQTAIAAKMPKGQLPLVYQAIQRICREYEAENSKTPWLPMFDVLSRTDEALSGIRSRIASNTATPADHEQYRQYLEHCMAKYKALEKKQLDVATEEDKQPKKHAMRTDTEGYQVFDSKYPNNNWSIIITDFDEWLCAPRACAHSFLHDNPEVGVTYQELVDMLSDMLESEEIKSKIIPVVDETGKPLSKKKVEQLDGKGYQFSHMALAFSTWAYQNGYGHYRLGVYIEEQTVLLETYVSGQDEPTGRTLFIHNNNSRALSGNTANIKADHYSGIRLGPPPTEPALTVKPAAAKKKLSTSLPIPKNAQLVTTQRSNNGSDVYSGPDIVGRPYTCIKAYFKSHETDIDLEVGDIGRVIAATTKSSGKIYAKVSIIRTQQRGWVDRSCIEVGTGSYGSLSVQLAGPWKPKSSLPNPQSIRYGSPRLPGHHIERRRARSLQNPATMDDFLSKIEKGIATAGYTAVLDTTFTYQQLRDAGSPVTSIASRTLKAAGKSQQSVAPKLLGSHARRKGIYLRFYSEFYDLQLEKELNKAAKRKGNSFKLKGGSLASHHGPPKDYMYDGKTEIGFVTREARHDSDASAGYGSDSNHYSIAALYDPIKGRLTVPFVVFEEEDESNEVLYALAEQLTLMLFNLFLPLMKREIKPTVTVSAEDLDPDASALAEAAGTASAAASAGEWAASIRTGQVIYQLTKSVAKQVGWIGAYDRPGFTPNGGNGLNWQMPACVTSASSAVAWTRVMTSDRAIFYRNRPLAVFAKGKTSHRLVILFDGERANTRRMEVYAGDIPAGTKVFPVIEVMKNGDVHDFQYARLPELPLYVDQNEASAVALYFLYKDLNGQWHKRYQQAAEKFGNSASMPLVSYVSALALRYHVERVPIVRPDHWTDDFGTRIGLADSVKDVSYDHMRQTYVMTELSIQDSKTVGIVTDYDTRRSFFENVPFDNVGIPWPNDAKMKELFPKTNPKQKKIRQKCDLCVIFTMNSLLPKTPATCKRHEGTDQCELCHELGVPCSWTKWEKIGQFRRGTKHRPNQMVMDKLNDEVKLAIKGPDRIEEVDFEIDDPGFITAQID</sequence>
<dbReference type="Proteomes" id="UP000038010">
    <property type="component" value="Unassembled WGS sequence"/>
</dbReference>